<dbReference type="PROSITE" id="PS00039">
    <property type="entry name" value="DEAD_ATP_HELICASE"/>
    <property type="match status" value="1"/>
</dbReference>
<keyword evidence="4 8" id="KW-0347">Helicase</keyword>
<dbReference type="KEGG" id="clec:106662631"/>
<evidence type="ECO:0000259" key="12">
    <source>
        <dbReference type="PROSITE" id="PS51195"/>
    </source>
</evidence>
<keyword evidence="3 8" id="KW-0378">Hydrolase</keyword>
<keyword evidence="2 8" id="KW-0547">Nucleotide-binding</keyword>
<dbReference type="InterPro" id="IPR014014">
    <property type="entry name" value="RNA_helicase_DEAD_Q_motif"/>
</dbReference>
<organism evidence="13 14">
    <name type="scientific">Cimex lectularius</name>
    <name type="common">Bed bug</name>
    <name type="synonym">Acanthia lectularia</name>
    <dbReference type="NCBI Taxonomy" id="79782"/>
    <lineage>
        <taxon>Eukaryota</taxon>
        <taxon>Metazoa</taxon>
        <taxon>Ecdysozoa</taxon>
        <taxon>Arthropoda</taxon>
        <taxon>Hexapoda</taxon>
        <taxon>Insecta</taxon>
        <taxon>Pterygota</taxon>
        <taxon>Neoptera</taxon>
        <taxon>Paraneoptera</taxon>
        <taxon>Hemiptera</taxon>
        <taxon>Heteroptera</taxon>
        <taxon>Panheteroptera</taxon>
        <taxon>Cimicomorpha</taxon>
        <taxon>Cimicidae</taxon>
        <taxon>Cimex</taxon>
    </lineage>
</organism>
<evidence type="ECO:0000256" key="8">
    <source>
        <dbReference type="RuleBase" id="RU000492"/>
    </source>
</evidence>
<feature type="compositionally biased region" description="Polar residues" evidence="9">
    <location>
        <begin position="38"/>
        <end position="52"/>
    </location>
</feature>
<dbReference type="GO" id="GO:0010468">
    <property type="term" value="P:regulation of gene expression"/>
    <property type="evidence" value="ECO:0007669"/>
    <property type="project" value="UniProtKB-ARBA"/>
</dbReference>
<feature type="domain" description="DEAD-box RNA helicase Q" evidence="12">
    <location>
        <begin position="238"/>
        <end position="266"/>
    </location>
</feature>
<dbReference type="GO" id="GO:0005524">
    <property type="term" value="F:ATP binding"/>
    <property type="evidence" value="ECO:0007669"/>
    <property type="project" value="UniProtKB-KW"/>
</dbReference>
<dbReference type="InterPro" id="IPR011545">
    <property type="entry name" value="DEAD/DEAH_box_helicase_dom"/>
</dbReference>
<comment type="catalytic activity">
    <reaction evidence="6">
        <text>ATP + H2O = ADP + phosphate + H(+)</text>
        <dbReference type="Rhea" id="RHEA:13065"/>
        <dbReference type="ChEBI" id="CHEBI:15377"/>
        <dbReference type="ChEBI" id="CHEBI:15378"/>
        <dbReference type="ChEBI" id="CHEBI:30616"/>
        <dbReference type="ChEBI" id="CHEBI:43474"/>
        <dbReference type="ChEBI" id="CHEBI:456216"/>
        <dbReference type="EC" id="3.6.4.13"/>
    </reaction>
</comment>
<dbReference type="OMA" id="DHTWEQT"/>
<dbReference type="Proteomes" id="UP000494040">
    <property type="component" value="Unassembled WGS sequence"/>
</dbReference>
<dbReference type="GO" id="GO:0003676">
    <property type="term" value="F:nucleic acid binding"/>
    <property type="evidence" value="ECO:0007669"/>
    <property type="project" value="InterPro"/>
</dbReference>
<accession>A0A8I6REL4</accession>
<dbReference type="GO" id="GO:0003724">
    <property type="term" value="F:RNA helicase activity"/>
    <property type="evidence" value="ECO:0007669"/>
    <property type="project" value="UniProtKB-EC"/>
</dbReference>
<reference evidence="13" key="1">
    <citation type="submission" date="2022-01" db="UniProtKB">
        <authorList>
            <consortium name="EnsemblMetazoa"/>
        </authorList>
    </citation>
    <scope>IDENTIFICATION</scope>
</reference>
<dbReference type="GeneID" id="106662631"/>
<dbReference type="Pfam" id="PF00270">
    <property type="entry name" value="DEAD"/>
    <property type="match status" value="1"/>
</dbReference>
<dbReference type="AlphaFoldDB" id="A0A8I6REL4"/>
<proteinExistence type="inferred from homology"/>
<evidence type="ECO:0000256" key="2">
    <source>
        <dbReference type="ARBA" id="ARBA00022741"/>
    </source>
</evidence>
<evidence type="ECO:0000256" key="5">
    <source>
        <dbReference type="ARBA" id="ARBA00022840"/>
    </source>
</evidence>
<evidence type="ECO:0000256" key="1">
    <source>
        <dbReference type="ARBA" id="ARBA00012552"/>
    </source>
</evidence>
<sequence>MSYQRGGDEKPKFGFQLMSKAERAAALPPPPTAALSKQGYSTMTSITENALSASWGLPKKRSKTEEEYFDEEDETPKLVYIPAPGSPTGQQQSDSDEEDPLDAYMAGIENQVQKLGSKATVPTEADKNKGIRDDIEEEDVEESYYRYMEENPRAGLQDDESDVEIEYDEDGNPIAPKKSKIIDPLPPIDHSTIKYEDFVKNFYLEHEDITKLDAEKVAELRNTLGIRVSGPHPPNPVTSFGHFGFDDALMKAIRKSEYTQPTPIQTQAVPASLSGRDIIGIAKTGSGKTAAFIWPLLVHIMDQKEIGVGDGPIGLILAPTRELSQQIYTEAKRFGKVYNINVVCAYGGGSKWEQSKALEEGAEIVVATPGRMIDLVKMKVTNLQRVTFLVLDEADRMFDMGFEPQVRSICNHVRPDRQTLLFSATFKRKVEKLARDVLTDPVRIVHGDAGGEANEDVTQHVLVMLQSNKFPWLLAHLVDFQSTGSILIFVTKKINAEELSTQLKLKEIDTLLLHGDMDQIERNRVITAFKKKDVDILVATDVAARGLDIPHIRTVINYDLARDIDTHTHRIGRTGRAGQKGSAYSLVTSGDKEFAGHLVRNLEGANQDVPQPLLDLALQSSWFRKSRFKTGKGKSMNVGGAGLGFRERPGLGCVEGQTNSRPSVSISEVVSKSSRGPVMDRLSAMKAAFRAQYQSQFTASEDHTWEQTRDNPEGAPKAPAVKGPLKERRAKRSRWDTPT</sequence>
<feature type="region of interest" description="Disordered" evidence="9">
    <location>
        <begin position="699"/>
        <end position="739"/>
    </location>
</feature>
<name>A0A8I6REL4_CIMLE</name>
<dbReference type="EnsemblMetazoa" id="XM_014386848.2">
    <property type="protein sequence ID" value="XP_014242334.1"/>
    <property type="gene ID" value="LOC106662631"/>
</dbReference>
<dbReference type="EC" id="3.6.4.13" evidence="1"/>
<dbReference type="Pfam" id="PF00271">
    <property type="entry name" value="Helicase_C"/>
    <property type="match status" value="1"/>
</dbReference>
<keyword evidence="5 8" id="KW-0067">ATP-binding</keyword>
<evidence type="ECO:0000259" key="10">
    <source>
        <dbReference type="PROSITE" id="PS51192"/>
    </source>
</evidence>
<feature type="region of interest" description="Disordered" evidence="9">
    <location>
        <begin position="1"/>
        <end position="102"/>
    </location>
</feature>
<dbReference type="SUPFAM" id="SSF52540">
    <property type="entry name" value="P-loop containing nucleoside triphosphate hydrolases"/>
    <property type="match status" value="1"/>
</dbReference>
<dbReference type="InterPro" id="IPR000629">
    <property type="entry name" value="RNA-helicase_DEAD-box_CS"/>
</dbReference>
<feature type="domain" description="Helicase ATP-binding" evidence="10">
    <location>
        <begin position="269"/>
        <end position="444"/>
    </location>
</feature>
<protein>
    <recommendedName>
        <fullName evidence="1">RNA helicase</fullName>
        <ecNumber evidence="1">3.6.4.13</ecNumber>
    </recommendedName>
</protein>
<evidence type="ECO:0000256" key="3">
    <source>
        <dbReference type="ARBA" id="ARBA00022801"/>
    </source>
</evidence>
<evidence type="ECO:0000256" key="4">
    <source>
        <dbReference type="ARBA" id="ARBA00022806"/>
    </source>
</evidence>
<dbReference type="PANTHER" id="PTHR47958">
    <property type="entry name" value="ATP-DEPENDENT RNA HELICASE DBP3"/>
    <property type="match status" value="1"/>
</dbReference>
<dbReference type="RefSeq" id="XP_014242334.1">
    <property type="nucleotide sequence ID" value="XM_014386848.2"/>
</dbReference>
<evidence type="ECO:0000313" key="14">
    <source>
        <dbReference type="Proteomes" id="UP000494040"/>
    </source>
</evidence>
<feature type="domain" description="Helicase C-terminal" evidence="11">
    <location>
        <begin position="472"/>
        <end position="617"/>
    </location>
</feature>
<dbReference type="OrthoDB" id="196131at2759"/>
<dbReference type="SMART" id="SM00490">
    <property type="entry name" value="HELICc"/>
    <property type="match status" value="1"/>
</dbReference>
<dbReference type="PROSITE" id="PS51194">
    <property type="entry name" value="HELICASE_CTER"/>
    <property type="match status" value="1"/>
</dbReference>
<dbReference type="CDD" id="cd17952">
    <property type="entry name" value="DEADc_DDX42"/>
    <property type="match status" value="1"/>
</dbReference>
<dbReference type="FunFam" id="3.40.50.300:FF:000079">
    <property type="entry name" value="probable ATP-dependent RNA helicase DDX17"/>
    <property type="match status" value="1"/>
</dbReference>
<dbReference type="SMART" id="SM00487">
    <property type="entry name" value="DEXDc"/>
    <property type="match status" value="1"/>
</dbReference>
<evidence type="ECO:0000256" key="9">
    <source>
        <dbReference type="SAM" id="MobiDB-lite"/>
    </source>
</evidence>
<evidence type="ECO:0000313" key="13">
    <source>
        <dbReference type="EnsemblMetazoa" id="XP_014242334.1"/>
    </source>
</evidence>
<dbReference type="InterPro" id="IPR001650">
    <property type="entry name" value="Helicase_C-like"/>
</dbReference>
<dbReference type="GO" id="GO:0016787">
    <property type="term" value="F:hydrolase activity"/>
    <property type="evidence" value="ECO:0007669"/>
    <property type="project" value="UniProtKB-KW"/>
</dbReference>
<keyword evidence="14" id="KW-1185">Reference proteome</keyword>
<dbReference type="CDD" id="cd18787">
    <property type="entry name" value="SF2_C_DEAD"/>
    <property type="match status" value="1"/>
</dbReference>
<feature type="compositionally biased region" description="Basic and acidic residues" evidence="9">
    <location>
        <begin position="1"/>
        <end position="12"/>
    </location>
</feature>
<dbReference type="Gene3D" id="3.40.50.300">
    <property type="entry name" value="P-loop containing nucleotide triphosphate hydrolases"/>
    <property type="match status" value="2"/>
</dbReference>
<feature type="compositionally biased region" description="Basic and acidic residues" evidence="9">
    <location>
        <begin position="700"/>
        <end position="712"/>
    </location>
</feature>
<dbReference type="InterPro" id="IPR014001">
    <property type="entry name" value="Helicase_ATP-bd"/>
</dbReference>
<evidence type="ECO:0000256" key="6">
    <source>
        <dbReference type="ARBA" id="ARBA00047984"/>
    </source>
</evidence>
<feature type="short sequence motif" description="Q motif" evidence="7">
    <location>
        <begin position="238"/>
        <end position="266"/>
    </location>
</feature>
<evidence type="ECO:0000256" key="7">
    <source>
        <dbReference type="PROSITE-ProRule" id="PRU00552"/>
    </source>
</evidence>
<dbReference type="PROSITE" id="PS51192">
    <property type="entry name" value="HELICASE_ATP_BIND_1"/>
    <property type="match status" value="1"/>
</dbReference>
<dbReference type="PROSITE" id="PS51195">
    <property type="entry name" value="Q_MOTIF"/>
    <property type="match status" value="1"/>
</dbReference>
<evidence type="ECO:0000259" key="11">
    <source>
        <dbReference type="PROSITE" id="PS51194"/>
    </source>
</evidence>
<comment type="similarity">
    <text evidence="8">Belongs to the DEAD box helicase family.</text>
</comment>
<dbReference type="InterPro" id="IPR027417">
    <property type="entry name" value="P-loop_NTPase"/>
</dbReference>